<reference evidence="2 3" key="1">
    <citation type="submission" date="2019-03" db="EMBL/GenBank/DDBJ databases">
        <title>Genomic Encyclopedia of Type Strains, Phase IV (KMG-IV): sequencing the most valuable type-strain genomes for metagenomic binning, comparative biology and taxonomic classification.</title>
        <authorList>
            <person name="Goeker M."/>
        </authorList>
    </citation>
    <scope>NUCLEOTIDE SEQUENCE [LARGE SCALE GENOMIC DNA]</scope>
    <source>
        <strain evidence="2 3">DSM 23802</strain>
    </source>
</reference>
<protein>
    <recommendedName>
        <fullName evidence="1">Helix-turn-helix domain-containing protein</fullName>
    </recommendedName>
</protein>
<sequence>MAMLLFKEECLGKDAAFEEAIEKVFQMIEGAYEWHLDSLDFIYPLERREVSLTNEKGKHAGRVMIEIHPADDEGFYIVEVYLIDGTISPIVSVYTAREAEKIWGLGQNTVTKWIERGKFKISEARKSGGTWLVTHKGMERVAGRLDNSWMKEIVENYVNGLKISVDKADMFYACDYIDEIEDILDEKEIEYTDIEKEKIKRLIISELFEEYGEHNVFYGSYEHKIFINDKAETIYAQLVIRK</sequence>
<dbReference type="EMBL" id="SMAB01000017">
    <property type="protein sequence ID" value="TCS80391.1"/>
    <property type="molecule type" value="Genomic_DNA"/>
</dbReference>
<dbReference type="Pfam" id="PF20038">
    <property type="entry name" value="HTH_59"/>
    <property type="match status" value="1"/>
</dbReference>
<dbReference type="RefSeq" id="WP_243643821.1">
    <property type="nucleotide sequence ID" value="NZ_SMAB01000017.1"/>
</dbReference>
<dbReference type="AlphaFoldDB" id="A0A4R3KCM8"/>
<comment type="caution">
    <text evidence="2">The sequence shown here is derived from an EMBL/GenBank/DDBJ whole genome shotgun (WGS) entry which is preliminary data.</text>
</comment>
<organism evidence="2 3">
    <name type="scientific">Tepidibacillus fermentans</name>
    <dbReference type="NCBI Taxonomy" id="1281767"/>
    <lineage>
        <taxon>Bacteria</taxon>
        <taxon>Bacillati</taxon>
        <taxon>Bacillota</taxon>
        <taxon>Bacilli</taxon>
        <taxon>Bacillales</taxon>
        <taxon>Bacillaceae</taxon>
        <taxon>Tepidibacillus</taxon>
    </lineage>
</organism>
<gene>
    <name evidence="2" type="ORF">EDD72_11758</name>
</gene>
<name>A0A4R3KCM8_9BACI</name>
<evidence type="ECO:0000313" key="3">
    <source>
        <dbReference type="Proteomes" id="UP000295788"/>
    </source>
</evidence>
<dbReference type="InterPro" id="IPR009061">
    <property type="entry name" value="DNA-bd_dom_put_sf"/>
</dbReference>
<evidence type="ECO:0000259" key="1">
    <source>
        <dbReference type="Pfam" id="PF20038"/>
    </source>
</evidence>
<dbReference type="InterPro" id="IPR045403">
    <property type="entry name" value="HTH_59_Firmicutes_type"/>
</dbReference>
<accession>A0A4R3KCM8</accession>
<feature type="domain" description="Helix-turn-helix" evidence="1">
    <location>
        <begin position="91"/>
        <end position="145"/>
    </location>
</feature>
<evidence type="ECO:0000313" key="2">
    <source>
        <dbReference type="EMBL" id="TCS80391.1"/>
    </source>
</evidence>
<dbReference type="SUPFAM" id="SSF46955">
    <property type="entry name" value="Putative DNA-binding domain"/>
    <property type="match status" value="1"/>
</dbReference>
<keyword evidence="3" id="KW-1185">Reference proteome</keyword>
<proteinExistence type="predicted"/>
<dbReference type="Proteomes" id="UP000295788">
    <property type="component" value="Unassembled WGS sequence"/>
</dbReference>